<comment type="caution">
    <text evidence="4">The sequence shown here is derived from an EMBL/GenBank/DDBJ whole genome shotgun (WGS) entry which is preliminary data.</text>
</comment>
<dbReference type="RefSeq" id="WP_133403815.1">
    <property type="nucleotide sequence ID" value="NZ_SMTK01000003.1"/>
</dbReference>
<dbReference type="SUPFAM" id="SSF52091">
    <property type="entry name" value="SpoIIaa-like"/>
    <property type="match status" value="1"/>
</dbReference>
<evidence type="ECO:0000259" key="3">
    <source>
        <dbReference type="PROSITE" id="PS50801"/>
    </source>
</evidence>
<evidence type="ECO:0000313" key="5">
    <source>
        <dbReference type="Proteomes" id="UP000295411"/>
    </source>
</evidence>
<dbReference type="Pfam" id="PF01740">
    <property type="entry name" value="STAS"/>
    <property type="match status" value="1"/>
</dbReference>
<sequence>MRFSTEQKDSYTEVSGTGRLNMVAAPKLREVVGEVVSAGNKRIVLNMLATEFIDSSGLGALIGCLKMARQAGGDLRIACVQPQVKMVLELTSMNRVLTPHATAEGAFSND</sequence>
<evidence type="ECO:0000313" key="4">
    <source>
        <dbReference type="EMBL" id="TDK25554.1"/>
    </source>
</evidence>
<dbReference type="PANTHER" id="PTHR33495">
    <property type="entry name" value="ANTI-SIGMA FACTOR ANTAGONIST TM_1081-RELATED-RELATED"/>
    <property type="match status" value="1"/>
</dbReference>
<dbReference type="InterPro" id="IPR002645">
    <property type="entry name" value="STAS_dom"/>
</dbReference>
<reference evidence="4 5" key="1">
    <citation type="submission" date="2019-03" db="EMBL/GenBank/DDBJ databases">
        <title>Arthrobacter sp. nov., an bacterium isolated from biocrust in Mu Us Desert.</title>
        <authorList>
            <person name="Lixiong L."/>
        </authorList>
    </citation>
    <scope>NUCLEOTIDE SEQUENCE [LARGE SCALE GENOMIC DNA]</scope>
    <source>
        <strain evidence="4 5">SLN-3</strain>
    </source>
</reference>
<dbReference type="NCBIfam" id="TIGR00377">
    <property type="entry name" value="ant_ant_sig"/>
    <property type="match status" value="1"/>
</dbReference>
<evidence type="ECO:0000256" key="1">
    <source>
        <dbReference type="ARBA" id="ARBA00009013"/>
    </source>
</evidence>
<comment type="similarity">
    <text evidence="1 2">Belongs to the anti-sigma-factor antagonist family.</text>
</comment>
<proteinExistence type="inferred from homology"/>
<dbReference type="GO" id="GO:0043856">
    <property type="term" value="F:anti-sigma factor antagonist activity"/>
    <property type="evidence" value="ECO:0007669"/>
    <property type="project" value="InterPro"/>
</dbReference>
<dbReference type="PANTHER" id="PTHR33495:SF2">
    <property type="entry name" value="ANTI-SIGMA FACTOR ANTAGONIST TM_1081-RELATED"/>
    <property type="match status" value="1"/>
</dbReference>
<dbReference type="OrthoDB" id="9793697at2"/>
<dbReference type="PROSITE" id="PS50801">
    <property type="entry name" value="STAS"/>
    <property type="match status" value="1"/>
</dbReference>
<protein>
    <recommendedName>
        <fullName evidence="2">Anti-sigma factor antagonist</fullName>
    </recommendedName>
</protein>
<accession>A0A4R5TWM2</accession>
<gene>
    <name evidence="4" type="ORF">E2F48_09905</name>
</gene>
<dbReference type="Proteomes" id="UP000295411">
    <property type="component" value="Unassembled WGS sequence"/>
</dbReference>
<dbReference type="InterPro" id="IPR003658">
    <property type="entry name" value="Anti-sigma_ant"/>
</dbReference>
<evidence type="ECO:0000256" key="2">
    <source>
        <dbReference type="RuleBase" id="RU003749"/>
    </source>
</evidence>
<name>A0A4R5TWM2_9MICC</name>
<dbReference type="Gene3D" id="3.30.750.24">
    <property type="entry name" value="STAS domain"/>
    <property type="match status" value="1"/>
</dbReference>
<dbReference type="AlphaFoldDB" id="A0A4R5TWM2"/>
<keyword evidence="5" id="KW-1185">Reference proteome</keyword>
<dbReference type="CDD" id="cd07043">
    <property type="entry name" value="STAS_anti-anti-sigma_factors"/>
    <property type="match status" value="1"/>
</dbReference>
<feature type="domain" description="STAS" evidence="3">
    <location>
        <begin position="1"/>
        <end position="110"/>
    </location>
</feature>
<organism evidence="4 5">
    <name type="scientific">Arthrobacter crusticola</name>
    <dbReference type="NCBI Taxonomy" id="2547960"/>
    <lineage>
        <taxon>Bacteria</taxon>
        <taxon>Bacillati</taxon>
        <taxon>Actinomycetota</taxon>
        <taxon>Actinomycetes</taxon>
        <taxon>Micrococcales</taxon>
        <taxon>Micrococcaceae</taxon>
        <taxon>Arthrobacter</taxon>
    </lineage>
</organism>
<dbReference type="EMBL" id="SMTK01000003">
    <property type="protein sequence ID" value="TDK25554.1"/>
    <property type="molecule type" value="Genomic_DNA"/>
</dbReference>
<dbReference type="InterPro" id="IPR036513">
    <property type="entry name" value="STAS_dom_sf"/>
</dbReference>